<name>A0ABQ5GT51_9ASTR</name>
<dbReference type="EMBL" id="BQNB010018836">
    <property type="protein sequence ID" value="GJT78800.1"/>
    <property type="molecule type" value="Genomic_DNA"/>
</dbReference>
<comment type="caution">
    <text evidence="1">The sequence shown here is derived from an EMBL/GenBank/DDBJ whole genome shotgun (WGS) entry which is preliminary data.</text>
</comment>
<feature type="non-terminal residue" evidence="1">
    <location>
        <position position="309"/>
    </location>
</feature>
<gene>
    <name evidence="1" type="ORF">Tco_1045525</name>
</gene>
<reference evidence="1" key="2">
    <citation type="submission" date="2022-01" db="EMBL/GenBank/DDBJ databases">
        <authorList>
            <person name="Yamashiro T."/>
            <person name="Shiraishi A."/>
            <person name="Satake H."/>
            <person name="Nakayama K."/>
        </authorList>
    </citation>
    <scope>NUCLEOTIDE SEQUENCE</scope>
</reference>
<reference evidence="1" key="1">
    <citation type="journal article" date="2022" name="Int. J. Mol. Sci.">
        <title>Draft Genome of Tanacetum Coccineum: Genomic Comparison of Closely Related Tanacetum-Family Plants.</title>
        <authorList>
            <person name="Yamashiro T."/>
            <person name="Shiraishi A."/>
            <person name="Nakayama K."/>
            <person name="Satake H."/>
        </authorList>
    </citation>
    <scope>NUCLEOTIDE SEQUENCE</scope>
</reference>
<evidence type="ECO:0000313" key="2">
    <source>
        <dbReference type="Proteomes" id="UP001151760"/>
    </source>
</evidence>
<dbReference type="PANTHER" id="PTHR48462:SF1">
    <property type="entry name" value="PROTEIN, PUTATIVE-RELATED"/>
    <property type="match status" value="1"/>
</dbReference>
<protein>
    <recommendedName>
        <fullName evidence="3">Reverse transcriptase domain-containing protein</fullName>
    </recommendedName>
</protein>
<accession>A0ABQ5GT51</accession>
<evidence type="ECO:0008006" key="3">
    <source>
        <dbReference type="Google" id="ProtNLM"/>
    </source>
</evidence>
<sequence length="309" mass="34333">MGGGIHPIVVGTVWRRLVSKVSAVMIGHSLDGYLDDLQFGVGVSEGGEAILYAVNLLIEDHGDDVGLSMLLVNFKNVFNLVDREVMLQKVHLLCFAILRWVEFCYSYPARLYYGEHTLWSCQGAWYLDDGTIIGDTLVVGKVLELIMEDGPRRGLHFNVALWQSQMENHTSDWLRVVSIFDLGQTINACSRVFTGDIYGDRVVSYAGIIGIKHRHNVMRDTLVDICFWSGISAGKEVNTGLGGGCDKPLHPADMLLYSWDGMLDVCMDLIGSSPLAQFGMVDFMPGRVVIDATYRKHVKYEAKCADIGF</sequence>
<organism evidence="1 2">
    <name type="scientific">Tanacetum coccineum</name>
    <dbReference type="NCBI Taxonomy" id="301880"/>
    <lineage>
        <taxon>Eukaryota</taxon>
        <taxon>Viridiplantae</taxon>
        <taxon>Streptophyta</taxon>
        <taxon>Embryophyta</taxon>
        <taxon>Tracheophyta</taxon>
        <taxon>Spermatophyta</taxon>
        <taxon>Magnoliopsida</taxon>
        <taxon>eudicotyledons</taxon>
        <taxon>Gunneridae</taxon>
        <taxon>Pentapetalae</taxon>
        <taxon>asterids</taxon>
        <taxon>campanulids</taxon>
        <taxon>Asterales</taxon>
        <taxon>Asteraceae</taxon>
        <taxon>Asteroideae</taxon>
        <taxon>Anthemideae</taxon>
        <taxon>Anthemidinae</taxon>
        <taxon>Tanacetum</taxon>
    </lineage>
</organism>
<dbReference type="PANTHER" id="PTHR48462">
    <property type="entry name" value="PROTEIN, PUTATIVE-RELATED"/>
    <property type="match status" value="1"/>
</dbReference>
<evidence type="ECO:0000313" key="1">
    <source>
        <dbReference type="EMBL" id="GJT78800.1"/>
    </source>
</evidence>
<keyword evidence="2" id="KW-1185">Reference proteome</keyword>
<proteinExistence type="predicted"/>
<dbReference type="Proteomes" id="UP001151760">
    <property type="component" value="Unassembled WGS sequence"/>
</dbReference>